<organism evidence="1 2">
    <name type="scientific">Haemonchus contortus</name>
    <name type="common">Barber pole worm</name>
    <dbReference type="NCBI Taxonomy" id="6289"/>
    <lineage>
        <taxon>Eukaryota</taxon>
        <taxon>Metazoa</taxon>
        <taxon>Ecdysozoa</taxon>
        <taxon>Nematoda</taxon>
        <taxon>Chromadorea</taxon>
        <taxon>Rhabditida</taxon>
        <taxon>Rhabditina</taxon>
        <taxon>Rhabditomorpha</taxon>
        <taxon>Strongyloidea</taxon>
        <taxon>Trichostrongylidae</taxon>
        <taxon>Haemonchus</taxon>
    </lineage>
</organism>
<sequence>MSQPQLPDFPPDLPEVDTATVEKIARFALDRALLLENRNEKPEMKVDLESFGLSPQEFDRLLSFFTGMWAYFIYHRLGGQSLSNVLESLLPPSYVEVVTAIWYSDGPSVYTHLARRTASNIPRVQDVSWSIWSQTASDYTLEKNDQHGIRLDIETDKGIKPVFLTSSQVAKLHSETVWIQTEIDKLLE</sequence>
<evidence type="ECO:0000313" key="2">
    <source>
        <dbReference type="WBParaSite" id="HCON_00135120-00001"/>
    </source>
</evidence>
<dbReference type="WBParaSite" id="HCON_00135120-00001">
    <property type="protein sequence ID" value="HCON_00135120-00001"/>
    <property type="gene ID" value="HCON_00135120"/>
</dbReference>
<evidence type="ECO:0000313" key="1">
    <source>
        <dbReference type="Proteomes" id="UP000025227"/>
    </source>
</evidence>
<protein>
    <submittedName>
        <fullName evidence="2">COMM domain-containing protein</fullName>
    </submittedName>
</protein>
<reference evidence="2" key="1">
    <citation type="submission" date="2020-12" db="UniProtKB">
        <authorList>
            <consortium name="WormBaseParasite"/>
        </authorList>
    </citation>
    <scope>IDENTIFICATION</scope>
    <source>
        <strain evidence="2">MHco3</strain>
    </source>
</reference>
<dbReference type="AlphaFoldDB" id="A0A7I4YRZ4"/>
<keyword evidence="1" id="KW-1185">Reference proteome</keyword>
<proteinExistence type="predicted"/>
<dbReference type="OrthoDB" id="5807046at2759"/>
<name>A0A7I4YRZ4_HAECO</name>
<dbReference type="OMA" id="NDQHGIR"/>
<dbReference type="Proteomes" id="UP000025227">
    <property type="component" value="Unplaced"/>
</dbReference>
<accession>A0A7I4YRZ4</accession>